<dbReference type="InterPro" id="IPR013325">
    <property type="entry name" value="RNA_pol_sigma_r2"/>
</dbReference>
<dbReference type="InterPro" id="IPR014331">
    <property type="entry name" value="RNA_pol_sigma70_ECF_RHOBA"/>
</dbReference>
<dbReference type="InterPro" id="IPR039425">
    <property type="entry name" value="RNA_pol_sigma-70-like"/>
</dbReference>
<keyword evidence="1" id="KW-0805">Transcription regulation</keyword>
<reference evidence="5 6" key="1">
    <citation type="submission" date="2018-02" db="EMBL/GenBank/DDBJ databases">
        <title>Comparative genomes isolates from brazilian mangrove.</title>
        <authorList>
            <person name="Araujo J.E."/>
            <person name="Taketani R.G."/>
            <person name="Silva M.C.P."/>
            <person name="Loureco M.V."/>
            <person name="Andreote F.D."/>
        </authorList>
    </citation>
    <scope>NUCLEOTIDE SEQUENCE [LARGE SCALE GENOMIC DNA]</scope>
    <source>
        <strain evidence="5 6">Nap-Phe MGV</strain>
    </source>
</reference>
<dbReference type="PANTHER" id="PTHR43133:SF51">
    <property type="entry name" value="RNA POLYMERASE SIGMA FACTOR"/>
    <property type="match status" value="1"/>
</dbReference>
<proteinExistence type="predicted"/>
<dbReference type="GO" id="GO:0016987">
    <property type="term" value="F:sigma factor activity"/>
    <property type="evidence" value="ECO:0007669"/>
    <property type="project" value="UniProtKB-KW"/>
</dbReference>
<evidence type="ECO:0000256" key="1">
    <source>
        <dbReference type="ARBA" id="ARBA00023015"/>
    </source>
</evidence>
<dbReference type="EMBL" id="PUHZ01000012">
    <property type="protein sequence ID" value="PQO45987.1"/>
    <property type="molecule type" value="Genomic_DNA"/>
</dbReference>
<dbReference type="PANTHER" id="PTHR43133">
    <property type="entry name" value="RNA POLYMERASE ECF-TYPE SIGMA FACTO"/>
    <property type="match status" value="1"/>
</dbReference>
<evidence type="ECO:0000313" key="6">
    <source>
        <dbReference type="Proteomes" id="UP000237819"/>
    </source>
</evidence>
<protein>
    <submittedName>
        <fullName evidence="5">RNA polymerase factor sigma-70</fullName>
    </submittedName>
</protein>
<keyword evidence="3" id="KW-0804">Transcription</keyword>
<name>A0A2S8GNI3_9BACT</name>
<evidence type="ECO:0000259" key="4">
    <source>
        <dbReference type="Pfam" id="PF04542"/>
    </source>
</evidence>
<dbReference type="InterPro" id="IPR007627">
    <property type="entry name" value="RNA_pol_sigma70_r2"/>
</dbReference>
<dbReference type="GO" id="GO:0006352">
    <property type="term" value="P:DNA-templated transcription initiation"/>
    <property type="evidence" value="ECO:0007669"/>
    <property type="project" value="InterPro"/>
</dbReference>
<accession>A0A2S8GNI3</accession>
<gene>
    <name evidence="5" type="ORF">C5Y93_12120</name>
</gene>
<dbReference type="Gene3D" id="1.10.1740.10">
    <property type="match status" value="1"/>
</dbReference>
<keyword evidence="2" id="KW-0731">Sigma factor</keyword>
<feature type="domain" description="RNA polymerase sigma-70 region 2" evidence="4">
    <location>
        <begin position="9"/>
        <end position="76"/>
    </location>
</feature>
<organism evidence="5 6">
    <name type="scientific">Blastopirellula marina</name>
    <dbReference type="NCBI Taxonomy" id="124"/>
    <lineage>
        <taxon>Bacteria</taxon>
        <taxon>Pseudomonadati</taxon>
        <taxon>Planctomycetota</taxon>
        <taxon>Planctomycetia</taxon>
        <taxon>Pirellulales</taxon>
        <taxon>Pirellulaceae</taxon>
        <taxon>Blastopirellula</taxon>
    </lineage>
</organism>
<dbReference type="Proteomes" id="UP000237819">
    <property type="component" value="Unassembled WGS sequence"/>
</dbReference>
<dbReference type="Pfam" id="PF04542">
    <property type="entry name" value="Sigma70_r2"/>
    <property type="match status" value="1"/>
</dbReference>
<dbReference type="SUPFAM" id="SSF88946">
    <property type="entry name" value="Sigma2 domain of RNA polymerase sigma factors"/>
    <property type="match status" value="1"/>
</dbReference>
<evidence type="ECO:0000256" key="3">
    <source>
        <dbReference type="ARBA" id="ARBA00023163"/>
    </source>
</evidence>
<sequence length="170" mass="19432">MNEERFLSLFLRHERELAGVARACLPTWDAVDDVLQESSLVMWRKIDQLRADDEFLPWAKVILRFEILKYRRALSRDRLLLDDELVALIAAEEPSPAADLHAQRRSAVEHCLGEFTAEHQTLLLAPYTRDDAVKSIAAAAGKTANSLYKRLGRLRTKLHNCVRIRLGMPT</sequence>
<evidence type="ECO:0000313" key="5">
    <source>
        <dbReference type="EMBL" id="PQO45987.1"/>
    </source>
</evidence>
<dbReference type="AlphaFoldDB" id="A0A2S8GNI3"/>
<dbReference type="RefSeq" id="WP_105335687.1">
    <property type="nucleotide sequence ID" value="NZ_PUHZ01000012.1"/>
</dbReference>
<dbReference type="OrthoDB" id="6383365at2"/>
<comment type="caution">
    <text evidence="5">The sequence shown here is derived from an EMBL/GenBank/DDBJ whole genome shotgun (WGS) entry which is preliminary data.</text>
</comment>
<evidence type="ECO:0000256" key="2">
    <source>
        <dbReference type="ARBA" id="ARBA00023082"/>
    </source>
</evidence>
<dbReference type="NCBIfam" id="TIGR02989">
    <property type="entry name" value="Sig-70_gvs1"/>
    <property type="match status" value="1"/>
</dbReference>